<accession>A0A9P8T8H5</accession>
<protein>
    <submittedName>
        <fullName evidence="2">Uncharacterized protein</fullName>
    </submittedName>
</protein>
<feature type="transmembrane region" description="Helical" evidence="1">
    <location>
        <begin position="38"/>
        <end position="56"/>
    </location>
</feature>
<gene>
    <name evidence="2" type="ORF">OGATHE_002698</name>
</gene>
<keyword evidence="1" id="KW-0472">Membrane</keyword>
<proteinExistence type="predicted"/>
<name>A0A9P8T8H5_9ASCO</name>
<dbReference type="AlphaFoldDB" id="A0A9P8T8H5"/>
<feature type="transmembrane region" description="Helical" evidence="1">
    <location>
        <begin position="68"/>
        <end position="85"/>
    </location>
</feature>
<keyword evidence="1" id="KW-1133">Transmembrane helix</keyword>
<evidence type="ECO:0000256" key="1">
    <source>
        <dbReference type="SAM" id="Phobius"/>
    </source>
</evidence>
<dbReference type="Proteomes" id="UP000788993">
    <property type="component" value="Unassembled WGS sequence"/>
</dbReference>
<reference evidence="2" key="2">
    <citation type="submission" date="2021-01" db="EMBL/GenBank/DDBJ databases">
        <authorList>
            <person name="Schikora-Tamarit M.A."/>
        </authorList>
    </citation>
    <scope>NUCLEOTIDE SEQUENCE</scope>
    <source>
        <strain evidence="2">NCAIM Y.01608</strain>
    </source>
</reference>
<keyword evidence="3" id="KW-1185">Reference proteome</keyword>
<organism evidence="2 3">
    <name type="scientific">Ogataea polymorpha</name>
    <dbReference type="NCBI Taxonomy" id="460523"/>
    <lineage>
        <taxon>Eukaryota</taxon>
        <taxon>Fungi</taxon>
        <taxon>Dikarya</taxon>
        <taxon>Ascomycota</taxon>
        <taxon>Saccharomycotina</taxon>
        <taxon>Pichiomycetes</taxon>
        <taxon>Pichiales</taxon>
        <taxon>Pichiaceae</taxon>
        <taxon>Ogataea</taxon>
    </lineage>
</organism>
<reference evidence="2" key="1">
    <citation type="journal article" date="2021" name="Open Biol.">
        <title>Shared evolutionary footprints suggest mitochondrial oxidative damage underlies multiple complex I losses in fungi.</title>
        <authorList>
            <person name="Schikora-Tamarit M.A."/>
            <person name="Marcet-Houben M."/>
            <person name="Nosek J."/>
            <person name="Gabaldon T."/>
        </authorList>
    </citation>
    <scope>NUCLEOTIDE SEQUENCE</scope>
    <source>
        <strain evidence="2">NCAIM Y.01608</strain>
    </source>
</reference>
<dbReference type="EMBL" id="JAEUBD010000983">
    <property type="protein sequence ID" value="KAH3669886.1"/>
    <property type="molecule type" value="Genomic_DNA"/>
</dbReference>
<sequence length="87" mass="9006">MEMDQELVGLGFAIVVVTVSQQGSKLDLGNTAVAMREHAAAVMVAVMVSALVSPPASPPAFLQLRRHFEWPFVAVVVAAVAAGAACT</sequence>
<evidence type="ECO:0000313" key="2">
    <source>
        <dbReference type="EMBL" id="KAH3669886.1"/>
    </source>
</evidence>
<keyword evidence="1" id="KW-0812">Transmembrane</keyword>
<evidence type="ECO:0000313" key="3">
    <source>
        <dbReference type="Proteomes" id="UP000788993"/>
    </source>
</evidence>
<comment type="caution">
    <text evidence="2">The sequence shown here is derived from an EMBL/GenBank/DDBJ whole genome shotgun (WGS) entry which is preliminary data.</text>
</comment>